<comment type="caution">
    <text evidence="1">The sequence shown here is derived from an EMBL/GenBank/DDBJ whole genome shotgun (WGS) entry which is preliminary data.</text>
</comment>
<sequence>MRYQRHMGMDCVWWAFSYNVIARAVAAVRAEVGKTKEV</sequence>
<evidence type="ECO:0000313" key="1">
    <source>
        <dbReference type="EMBL" id="RXH57337.1"/>
    </source>
</evidence>
<accession>A0A4Q0T2B0</accession>
<name>A0A4Q0T2B0_9BACT</name>
<keyword evidence="2" id="KW-1185">Reference proteome</keyword>
<protein>
    <submittedName>
        <fullName evidence="1">Uncharacterized protein</fullName>
    </submittedName>
</protein>
<gene>
    <name evidence="1" type="ORF">GRAN_0647</name>
</gene>
<organism evidence="1 2">
    <name type="scientific">Granulicella sibirica</name>
    <dbReference type="NCBI Taxonomy" id="2479048"/>
    <lineage>
        <taxon>Bacteria</taxon>
        <taxon>Pseudomonadati</taxon>
        <taxon>Acidobacteriota</taxon>
        <taxon>Terriglobia</taxon>
        <taxon>Terriglobales</taxon>
        <taxon>Acidobacteriaceae</taxon>
        <taxon>Granulicella</taxon>
    </lineage>
</organism>
<dbReference type="Proteomes" id="UP000289437">
    <property type="component" value="Unassembled WGS sequence"/>
</dbReference>
<reference evidence="1 2" key="1">
    <citation type="submission" date="2018-11" db="EMBL/GenBank/DDBJ databases">
        <authorList>
            <person name="Mardanov A.V."/>
            <person name="Ravin N.V."/>
            <person name="Dedysh S.N."/>
        </authorList>
    </citation>
    <scope>NUCLEOTIDE SEQUENCE [LARGE SCALE GENOMIC DNA]</scope>
    <source>
        <strain evidence="1 2">AF10</strain>
    </source>
</reference>
<dbReference type="AlphaFoldDB" id="A0A4Q0T2B0"/>
<dbReference type="EMBL" id="RDSM01000001">
    <property type="protein sequence ID" value="RXH57337.1"/>
    <property type="molecule type" value="Genomic_DNA"/>
</dbReference>
<evidence type="ECO:0000313" key="2">
    <source>
        <dbReference type="Proteomes" id="UP000289437"/>
    </source>
</evidence>
<proteinExistence type="predicted"/>
<reference evidence="2" key="2">
    <citation type="submission" date="2019-02" db="EMBL/GenBank/DDBJ databases">
        <title>Granulicella sibirica sp. nov., a psychrotolerant acidobacterium isolated from an organic soil layer in forested tundra, West Siberia.</title>
        <authorList>
            <person name="Oshkin I.Y."/>
            <person name="Kulichevskaya I.S."/>
            <person name="Rijpstra W.I.C."/>
            <person name="Sinninghe Damste J.S."/>
            <person name="Rakitin A.L."/>
            <person name="Ravin N.V."/>
            <person name="Dedysh S.N."/>
        </authorList>
    </citation>
    <scope>NUCLEOTIDE SEQUENCE [LARGE SCALE GENOMIC DNA]</scope>
    <source>
        <strain evidence="2">AF10</strain>
    </source>
</reference>